<accession>A0A238X3H8</accession>
<sequence>MTATYALSVAIESHDYRGEFYLMGDKYDTGEDVLKYVATDHILALKQRPHVAEYLLETLRDGENVSKAEYDQATPDVSCGLHFDVNHQQFGFWVGDRRVEIGRRPTKSELRSIADDLSV</sequence>
<gene>
    <name evidence="1" type="ORF">SAMN06264855_1133</name>
</gene>
<evidence type="ECO:0000313" key="1">
    <source>
        <dbReference type="EMBL" id="SNR53128.1"/>
    </source>
</evidence>
<keyword evidence="2" id="KW-1185">Reference proteome</keyword>
<dbReference type="EMBL" id="FZNQ01000013">
    <property type="protein sequence ID" value="SNR53128.1"/>
    <property type="molecule type" value="Genomic_DNA"/>
</dbReference>
<proteinExistence type="predicted"/>
<dbReference type="Proteomes" id="UP000198397">
    <property type="component" value="Unassembled WGS sequence"/>
</dbReference>
<organism evidence="1 2">
    <name type="scientific">Halorubrum vacuolatum</name>
    <name type="common">Natronobacterium vacuolatum</name>
    <dbReference type="NCBI Taxonomy" id="63740"/>
    <lineage>
        <taxon>Archaea</taxon>
        <taxon>Methanobacteriati</taxon>
        <taxon>Methanobacteriota</taxon>
        <taxon>Stenosarchaea group</taxon>
        <taxon>Halobacteria</taxon>
        <taxon>Halobacteriales</taxon>
        <taxon>Haloferacaceae</taxon>
        <taxon>Halorubrum</taxon>
    </lineage>
</organism>
<dbReference type="AlphaFoldDB" id="A0A238X3H8"/>
<dbReference type="RefSeq" id="WP_089385252.1">
    <property type="nucleotide sequence ID" value="NZ_FZNQ01000013.1"/>
</dbReference>
<dbReference type="OrthoDB" id="190302at2157"/>
<name>A0A238X3H8_HALVU</name>
<reference evidence="1 2" key="1">
    <citation type="submission" date="2017-06" db="EMBL/GenBank/DDBJ databases">
        <authorList>
            <person name="Kim H.J."/>
            <person name="Triplett B.A."/>
        </authorList>
    </citation>
    <scope>NUCLEOTIDE SEQUENCE [LARGE SCALE GENOMIC DNA]</scope>
    <source>
        <strain evidence="1 2">DSM 8800</strain>
    </source>
</reference>
<evidence type="ECO:0000313" key="2">
    <source>
        <dbReference type="Proteomes" id="UP000198397"/>
    </source>
</evidence>
<protein>
    <submittedName>
        <fullName evidence="1">Uncharacterized protein</fullName>
    </submittedName>
</protein>